<sequence>MNMQRQRAALSDESATGREKPEKTPVKHDGARPKGLSLYVRQFDAEWMNGISKDRKSEKGYICDLEILHICIERLEDTNCNATRKRILMHLLSVLNSSAV</sequence>
<evidence type="ECO:0000313" key="3">
    <source>
        <dbReference type="Proteomes" id="UP000299102"/>
    </source>
</evidence>
<feature type="compositionally biased region" description="Basic and acidic residues" evidence="1">
    <location>
        <begin position="15"/>
        <end position="32"/>
    </location>
</feature>
<dbReference type="Proteomes" id="UP000299102">
    <property type="component" value="Unassembled WGS sequence"/>
</dbReference>
<dbReference type="AlphaFoldDB" id="A0A4C1VMA9"/>
<keyword evidence="3" id="KW-1185">Reference proteome</keyword>
<name>A0A4C1VMA9_EUMVA</name>
<comment type="caution">
    <text evidence="2">The sequence shown here is derived from an EMBL/GenBank/DDBJ whole genome shotgun (WGS) entry which is preliminary data.</text>
</comment>
<gene>
    <name evidence="2" type="ORF">EVAR_32476_1</name>
</gene>
<organism evidence="2 3">
    <name type="scientific">Eumeta variegata</name>
    <name type="common">Bagworm moth</name>
    <name type="synonym">Eumeta japonica</name>
    <dbReference type="NCBI Taxonomy" id="151549"/>
    <lineage>
        <taxon>Eukaryota</taxon>
        <taxon>Metazoa</taxon>
        <taxon>Ecdysozoa</taxon>
        <taxon>Arthropoda</taxon>
        <taxon>Hexapoda</taxon>
        <taxon>Insecta</taxon>
        <taxon>Pterygota</taxon>
        <taxon>Neoptera</taxon>
        <taxon>Endopterygota</taxon>
        <taxon>Lepidoptera</taxon>
        <taxon>Glossata</taxon>
        <taxon>Ditrysia</taxon>
        <taxon>Tineoidea</taxon>
        <taxon>Psychidae</taxon>
        <taxon>Oiketicinae</taxon>
        <taxon>Eumeta</taxon>
    </lineage>
</organism>
<dbReference type="EMBL" id="BGZK01000367">
    <property type="protein sequence ID" value="GBP39542.1"/>
    <property type="molecule type" value="Genomic_DNA"/>
</dbReference>
<accession>A0A4C1VMA9</accession>
<reference evidence="2 3" key="1">
    <citation type="journal article" date="2019" name="Commun. Biol.">
        <title>The bagworm genome reveals a unique fibroin gene that provides high tensile strength.</title>
        <authorList>
            <person name="Kono N."/>
            <person name="Nakamura H."/>
            <person name="Ohtoshi R."/>
            <person name="Tomita M."/>
            <person name="Numata K."/>
            <person name="Arakawa K."/>
        </authorList>
    </citation>
    <scope>NUCLEOTIDE SEQUENCE [LARGE SCALE GENOMIC DNA]</scope>
</reference>
<protein>
    <submittedName>
        <fullName evidence="2">Uncharacterized protein</fullName>
    </submittedName>
</protein>
<evidence type="ECO:0000313" key="2">
    <source>
        <dbReference type="EMBL" id="GBP39542.1"/>
    </source>
</evidence>
<feature type="region of interest" description="Disordered" evidence="1">
    <location>
        <begin position="1"/>
        <end position="32"/>
    </location>
</feature>
<proteinExistence type="predicted"/>
<evidence type="ECO:0000256" key="1">
    <source>
        <dbReference type="SAM" id="MobiDB-lite"/>
    </source>
</evidence>